<name>A0AAV2IZ69_KNICA</name>
<sequence length="365" mass="42042">MQRSLDPLADFYERTQRSGETACSFAIALEATLREVEDTQNRGRPFPDRDAKLVRQFMRGLIEEDVFLRIAPMKPRMLCFRELQNELRNIAREAKKFNQPRQKKTFSQVQTVTNRQDFEGHLQRLQLVFDRLRKHGLKLKPSKCHLMKKEVQYLGHRVCAEGIRTDPEKISKVKDWPQPTNRKEVLRFLGFAGYYRRFVESYAKIAAPLYRLTSGDPRKKKRGPCRAHRGWQKSLSLLCPVKSQSPTLILDLKDCLKHAYAQANISSRQAKLQQKKHYDSRVKKSLTFAPGDRVLVKVCAIEGRQKLGDRFGAWGLRAVAISTVRPGVRADHGSIITSEWTAWSRMHGRDGDRGDACSLRLPATL</sequence>
<dbReference type="Proteomes" id="UP001497482">
    <property type="component" value="Chromosome 10"/>
</dbReference>
<dbReference type="PANTHER" id="PTHR37984">
    <property type="entry name" value="PROTEIN CBG26694"/>
    <property type="match status" value="1"/>
</dbReference>
<dbReference type="SUPFAM" id="SSF56672">
    <property type="entry name" value="DNA/RNA polymerases"/>
    <property type="match status" value="1"/>
</dbReference>
<dbReference type="EMBL" id="OZ035832">
    <property type="protein sequence ID" value="CAL1570631.1"/>
    <property type="molecule type" value="Genomic_DNA"/>
</dbReference>
<organism evidence="1 2">
    <name type="scientific">Knipowitschia caucasica</name>
    <name type="common">Caucasian dwarf goby</name>
    <name type="synonym">Pomatoschistus caucasicus</name>
    <dbReference type="NCBI Taxonomy" id="637954"/>
    <lineage>
        <taxon>Eukaryota</taxon>
        <taxon>Metazoa</taxon>
        <taxon>Chordata</taxon>
        <taxon>Craniata</taxon>
        <taxon>Vertebrata</taxon>
        <taxon>Euteleostomi</taxon>
        <taxon>Actinopterygii</taxon>
        <taxon>Neopterygii</taxon>
        <taxon>Teleostei</taxon>
        <taxon>Neoteleostei</taxon>
        <taxon>Acanthomorphata</taxon>
        <taxon>Gobiaria</taxon>
        <taxon>Gobiiformes</taxon>
        <taxon>Gobioidei</taxon>
        <taxon>Gobiidae</taxon>
        <taxon>Gobiinae</taxon>
        <taxon>Knipowitschia</taxon>
    </lineage>
</organism>
<reference evidence="1 2" key="1">
    <citation type="submission" date="2024-04" db="EMBL/GenBank/DDBJ databases">
        <authorList>
            <person name="Waldvogel A.-M."/>
            <person name="Schoenle A."/>
        </authorList>
    </citation>
    <scope>NUCLEOTIDE SEQUENCE [LARGE SCALE GENOMIC DNA]</scope>
</reference>
<evidence type="ECO:0000313" key="1">
    <source>
        <dbReference type="EMBL" id="CAL1570631.1"/>
    </source>
</evidence>
<protein>
    <submittedName>
        <fullName evidence="1">Uncharacterized protein</fullName>
    </submittedName>
</protein>
<proteinExistence type="predicted"/>
<dbReference type="Gene3D" id="3.30.70.270">
    <property type="match status" value="2"/>
</dbReference>
<dbReference type="InterPro" id="IPR043128">
    <property type="entry name" value="Rev_trsase/Diguanyl_cyclase"/>
</dbReference>
<dbReference type="FunFam" id="3.30.70.270:FF:000020">
    <property type="entry name" value="Transposon Tf2-6 polyprotein-like Protein"/>
    <property type="match status" value="1"/>
</dbReference>
<dbReference type="InterPro" id="IPR043502">
    <property type="entry name" value="DNA/RNA_pol_sf"/>
</dbReference>
<gene>
    <name evidence="1" type="ORF">KC01_LOCUS2890</name>
</gene>
<dbReference type="PANTHER" id="PTHR37984:SF5">
    <property type="entry name" value="PROTEIN NYNRIN-LIKE"/>
    <property type="match status" value="1"/>
</dbReference>
<dbReference type="AlphaFoldDB" id="A0AAV2IZ69"/>
<accession>A0AAV2IZ69</accession>
<evidence type="ECO:0000313" key="2">
    <source>
        <dbReference type="Proteomes" id="UP001497482"/>
    </source>
</evidence>
<keyword evidence="2" id="KW-1185">Reference proteome</keyword>
<dbReference type="InterPro" id="IPR050951">
    <property type="entry name" value="Retrovirus_Pol_polyprotein"/>
</dbReference>